<dbReference type="AlphaFoldDB" id="A0A7G5GZA3"/>
<feature type="compositionally biased region" description="Polar residues" evidence="1">
    <location>
        <begin position="338"/>
        <end position="359"/>
    </location>
</feature>
<feature type="compositionally biased region" description="Polar residues" evidence="1">
    <location>
        <begin position="287"/>
        <end position="297"/>
    </location>
</feature>
<evidence type="ECO:0000313" key="4">
    <source>
        <dbReference type="Proteomes" id="UP000515369"/>
    </source>
</evidence>
<keyword evidence="2" id="KW-0732">Signal</keyword>
<name>A0A7G5GZA3_9BACT</name>
<dbReference type="EMBL" id="CP059732">
    <property type="protein sequence ID" value="QMW04195.1"/>
    <property type="molecule type" value="Genomic_DNA"/>
</dbReference>
<proteinExistence type="predicted"/>
<dbReference type="InterPro" id="IPR046535">
    <property type="entry name" value="DUF6600"/>
</dbReference>
<dbReference type="Proteomes" id="UP000515369">
    <property type="component" value="Chromosome"/>
</dbReference>
<accession>A0A7G5GZA3</accession>
<evidence type="ECO:0000256" key="2">
    <source>
        <dbReference type="SAM" id="SignalP"/>
    </source>
</evidence>
<feature type="compositionally biased region" description="Low complexity" evidence="1">
    <location>
        <begin position="465"/>
        <end position="476"/>
    </location>
</feature>
<feature type="compositionally biased region" description="Low complexity" evidence="1">
    <location>
        <begin position="435"/>
        <end position="444"/>
    </location>
</feature>
<feature type="signal peptide" evidence="2">
    <location>
        <begin position="1"/>
        <end position="27"/>
    </location>
</feature>
<sequence length="491" mass="53449">MNIMKPIRYIALIALVMSSFVYSGKVAAQPGVSVPIESFYNELAPYGQWIQYPGYGNVWLPNAGPDFQPYASAGHWVVTEYGNTWVSDYAWGWAPFHYGRWIFDQAYGGWLWIPGSDWGPAWVSWRSGGGYYGWAPLAPGWDINVNINIPAPYWIFVPQIYITSPNLYSYYVPRPQIVNIYQRTVIFNNIYRSNNRAYVYGPPRGDIERITRRNVPVYRIDQMDRPGRSVVGNGSVGFYRPGGGGFDNRRDYGRNDRFDNSGRPGNNGNFPSNRGYYGGPGNAPNRDFNNGNNTPNRDYNGNGAPNRGYNGNGGNGAPNRDFNGNGGNGGNGAPNRDFNGNGNNGAPNRDFNNNATPNRPSFDGGGNVPNRGNYGSNAPGAPTDRGGNYGTTPVPSSPQTQPNRGSYSPGGFQQGGNPSGGMQQPNRSFERVERQPQPQMSPQGMPGGRSGGDFQRSAEGGRGGMQPQAPSQPQQPSGGGNGGEHRGRGPR</sequence>
<feature type="compositionally biased region" description="Polar residues" evidence="1">
    <location>
        <begin position="263"/>
        <end position="272"/>
    </location>
</feature>
<feature type="region of interest" description="Disordered" evidence="1">
    <location>
        <begin position="226"/>
        <end position="491"/>
    </location>
</feature>
<feature type="compositionally biased region" description="Low complexity" evidence="1">
    <location>
        <begin position="299"/>
        <end position="309"/>
    </location>
</feature>
<organism evidence="3 4">
    <name type="scientific">Spirosoma foliorum</name>
    <dbReference type="NCBI Taxonomy" id="2710596"/>
    <lineage>
        <taxon>Bacteria</taxon>
        <taxon>Pseudomonadati</taxon>
        <taxon>Bacteroidota</taxon>
        <taxon>Cytophagia</taxon>
        <taxon>Cytophagales</taxon>
        <taxon>Cytophagaceae</taxon>
        <taxon>Spirosoma</taxon>
    </lineage>
</organism>
<dbReference type="Pfam" id="PF20245">
    <property type="entry name" value="DUF6600"/>
    <property type="match status" value="1"/>
</dbReference>
<dbReference type="KEGG" id="sfol:H3H32_04365"/>
<keyword evidence="4" id="KW-1185">Reference proteome</keyword>
<gene>
    <name evidence="3" type="ORF">H3H32_04365</name>
</gene>
<feature type="chain" id="PRO_5029001611" evidence="2">
    <location>
        <begin position="28"/>
        <end position="491"/>
    </location>
</feature>
<reference evidence="3 4" key="1">
    <citation type="submission" date="2020-07" db="EMBL/GenBank/DDBJ databases">
        <title>Spirosoma foliorum sp. nov., isolated from the leaves on the Nejang mountain Korea, Republic of.</title>
        <authorList>
            <person name="Ho H."/>
            <person name="Lee Y.-J."/>
            <person name="Nurcahyanto D.-A."/>
            <person name="Kim S.-G."/>
        </authorList>
    </citation>
    <scope>NUCLEOTIDE SEQUENCE [LARGE SCALE GENOMIC DNA]</scope>
    <source>
        <strain evidence="3 4">PL0136</strain>
    </source>
</reference>
<evidence type="ECO:0000313" key="3">
    <source>
        <dbReference type="EMBL" id="QMW04195.1"/>
    </source>
</evidence>
<feature type="compositionally biased region" description="Basic and acidic residues" evidence="1">
    <location>
        <begin position="247"/>
        <end position="260"/>
    </location>
</feature>
<evidence type="ECO:0000256" key="1">
    <source>
        <dbReference type="SAM" id="MobiDB-lite"/>
    </source>
</evidence>
<protein>
    <submittedName>
        <fullName evidence="3">Uncharacterized protein</fullName>
    </submittedName>
</protein>
<feature type="compositionally biased region" description="Low complexity" evidence="1">
    <location>
        <begin position="391"/>
        <end position="402"/>
    </location>
</feature>